<name>A0ABQ5JY28_9EUKA</name>
<dbReference type="Proteomes" id="UP001057375">
    <property type="component" value="Unassembled WGS sequence"/>
</dbReference>
<evidence type="ECO:0000313" key="1">
    <source>
        <dbReference type="EMBL" id="GKT17776.1"/>
    </source>
</evidence>
<accession>A0ABQ5JY28</accession>
<organism evidence="1 2">
    <name type="scientific">Aduncisulcus paluster</name>
    <dbReference type="NCBI Taxonomy" id="2918883"/>
    <lineage>
        <taxon>Eukaryota</taxon>
        <taxon>Metamonada</taxon>
        <taxon>Carpediemonas-like organisms</taxon>
        <taxon>Aduncisulcus</taxon>
    </lineage>
</organism>
<sequence length="116" mass="13356">MTLDGSKLSRAEQLGFKSLYINDDFSTNTIEDLIDPQTRVRSIKQMKESYDAFGSYADASTKGQVNQWKLSEMRYEYLSGVKGTAQDIVDVLLNRKSLTINIQDVKQMEEYLYQHT</sequence>
<reference evidence="1" key="1">
    <citation type="submission" date="2022-03" db="EMBL/GenBank/DDBJ databases">
        <title>Draft genome sequence of Aduncisulcus paluster, a free-living microaerophilic Fornicata.</title>
        <authorList>
            <person name="Yuyama I."/>
            <person name="Kume K."/>
            <person name="Tamura T."/>
            <person name="Inagaki Y."/>
            <person name="Hashimoto T."/>
        </authorList>
    </citation>
    <scope>NUCLEOTIDE SEQUENCE</scope>
    <source>
        <strain evidence="1">NY0171</strain>
    </source>
</reference>
<protein>
    <submittedName>
        <fullName evidence="1">HD-GYP domain-containing protein</fullName>
    </submittedName>
</protein>
<gene>
    <name evidence="1" type="ORF">ADUPG1_004219</name>
</gene>
<feature type="non-terminal residue" evidence="1">
    <location>
        <position position="116"/>
    </location>
</feature>
<dbReference type="EMBL" id="BQXS01006134">
    <property type="protein sequence ID" value="GKT17776.1"/>
    <property type="molecule type" value="Genomic_DNA"/>
</dbReference>
<dbReference type="Gene3D" id="1.10.3210.10">
    <property type="entry name" value="Hypothetical protein af1432"/>
    <property type="match status" value="1"/>
</dbReference>
<proteinExistence type="predicted"/>
<evidence type="ECO:0000313" key="2">
    <source>
        <dbReference type="Proteomes" id="UP001057375"/>
    </source>
</evidence>
<comment type="caution">
    <text evidence="1">The sequence shown here is derived from an EMBL/GenBank/DDBJ whole genome shotgun (WGS) entry which is preliminary data.</text>
</comment>
<keyword evidence="2" id="KW-1185">Reference proteome</keyword>